<sequence length="287" mass="31343">MNYFPFHLGDYAAATLHLSLIEDALLCRMLRRYYLDEKPLPADVAEVARRVGARNADELQAVDLVLREFFTLTPDGWRQARADREIAAYRAAAERGRAGAKARWEQSELLDDLSTGVPGNANQEPGTKNQKPAAARRVDKAKKAKATPAMAEAAGAVCEVLRAVGLNDADPQEPLLHELLASGVTAQDLVAVAVRAGHADHPFRYTLKAAKGRISSQPEGRECDLLTLYGHTVIDAGAADHARTQDYLSRLLLSDDQRAKAQAEARRIREELSLGKKSKKEPADVAC</sequence>
<dbReference type="InterPro" id="IPR010781">
    <property type="entry name" value="DUF1376"/>
</dbReference>
<feature type="compositionally biased region" description="Polar residues" evidence="1">
    <location>
        <begin position="120"/>
        <end position="130"/>
    </location>
</feature>
<evidence type="ECO:0000313" key="2">
    <source>
        <dbReference type="EMBL" id="MDZ5456972.1"/>
    </source>
</evidence>
<evidence type="ECO:0000313" key="3">
    <source>
        <dbReference type="Proteomes" id="UP001293718"/>
    </source>
</evidence>
<reference evidence="2 3" key="1">
    <citation type="submission" date="2023-11" db="EMBL/GenBank/DDBJ databases">
        <title>Draft genome of Azohydromonas lata strain H1 (DSM1123), a polyhydroxyalkanoate producer.</title>
        <authorList>
            <person name="Traversa D."/>
            <person name="D'Addabbo P."/>
            <person name="Pazzani C."/>
            <person name="Manzari C."/>
            <person name="Chiara M."/>
            <person name="Scrascia M."/>
        </authorList>
    </citation>
    <scope>NUCLEOTIDE SEQUENCE [LARGE SCALE GENOMIC DNA]</scope>
    <source>
        <strain evidence="2 3">H1</strain>
    </source>
</reference>
<keyword evidence="3" id="KW-1185">Reference proteome</keyword>
<comment type="caution">
    <text evidence="2">The sequence shown here is derived from an EMBL/GenBank/DDBJ whole genome shotgun (WGS) entry which is preliminary data.</text>
</comment>
<gene>
    <name evidence="2" type="ORF">SM757_10370</name>
</gene>
<dbReference type="Proteomes" id="UP001293718">
    <property type="component" value="Unassembled WGS sequence"/>
</dbReference>
<feature type="region of interest" description="Disordered" evidence="1">
    <location>
        <begin position="112"/>
        <end position="135"/>
    </location>
</feature>
<organism evidence="2 3">
    <name type="scientific">Azohydromonas lata</name>
    <dbReference type="NCBI Taxonomy" id="45677"/>
    <lineage>
        <taxon>Bacteria</taxon>
        <taxon>Pseudomonadati</taxon>
        <taxon>Pseudomonadota</taxon>
        <taxon>Betaproteobacteria</taxon>
        <taxon>Burkholderiales</taxon>
        <taxon>Sphaerotilaceae</taxon>
        <taxon>Azohydromonas</taxon>
    </lineage>
</organism>
<name>A0ABU5ICX6_9BURK</name>
<proteinExistence type="predicted"/>
<dbReference type="EMBL" id="JAXOJX010000013">
    <property type="protein sequence ID" value="MDZ5456972.1"/>
    <property type="molecule type" value="Genomic_DNA"/>
</dbReference>
<accession>A0ABU5ICX6</accession>
<evidence type="ECO:0000256" key="1">
    <source>
        <dbReference type="SAM" id="MobiDB-lite"/>
    </source>
</evidence>
<dbReference type="RefSeq" id="WP_322465401.1">
    <property type="nucleotide sequence ID" value="NZ_JAXOJX010000013.1"/>
</dbReference>
<protein>
    <submittedName>
        <fullName evidence="2">YdaU family protein</fullName>
    </submittedName>
</protein>
<dbReference type="Pfam" id="PF07120">
    <property type="entry name" value="DUF1376"/>
    <property type="match status" value="1"/>
</dbReference>